<accession>A0A841QD32</accession>
<organism evidence="3 4">
    <name type="scientific">Acetobacter lovaniensis</name>
    <dbReference type="NCBI Taxonomy" id="104100"/>
    <lineage>
        <taxon>Bacteria</taxon>
        <taxon>Pseudomonadati</taxon>
        <taxon>Pseudomonadota</taxon>
        <taxon>Alphaproteobacteria</taxon>
        <taxon>Acetobacterales</taxon>
        <taxon>Acetobacteraceae</taxon>
        <taxon>Acetobacter</taxon>
    </lineage>
</organism>
<feature type="signal peptide" evidence="2">
    <location>
        <begin position="1"/>
        <end position="20"/>
    </location>
</feature>
<dbReference type="EMBL" id="JACHIE010000001">
    <property type="protein sequence ID" value="MBB6456052.1"/>
    <property type="molecule type" value="Genomic_DNA"/>
</dbReference>
<proteinExistence type="predicted"/>
<dbReference type="AlphaFoldDB" id="A0A841QD32"/>
<dbReference type="RefSeq" id="WP_166111073.1">
    <property type="nucleotide sequence ID" value="NZ_BAABDB010000006.1"/>
</dbReference>
<feature type="chain" id="PRO_5032270549" description="Lipoprotein" evidence="2">
    <location>
        <begin position="21"/>
        <end position="147"/>
    </location>
</feature>
<evidence type="ECO:0000256" key="1">
    <source>
        <dbReference type="SAM" id="MobiDB-lite"/>
    </source>
</evidence>
<dbReference type="Proteomes" id="UP000578000">
    <property type="component" value="Unassembled WGS sequence"/>
</dbReference>
<comment type="caution">
    <text evidence="3">The sequence shown here is derived from an EMBL/GenBank/DDBJ whole genome shotgun (WGS) entry which is preliminary data.</text>
</comment>
<evidence type="ECO:0000313" key="3">
    <source>
        <dbReference type="EMBL" id="MBB6456052.1"/>
    </source>
</evidence>
<name>A0A841QD32_9PROT</name>
<evidence type="ECO:0000313" key="4">
    <source>
        <dbReference type="Proteomes" id="UP000578000"/>
    </source>
</evidence>
<sequence>MQSTLPPISLLALIMLPACTAPVAPPNTPPAEAALYRAKQTCLDTYQTRPGQVAKDNMSKLMTCLARATQKYGQQAYGPYAPIYMDGASKGVEAARHLRDGIYTPDQFGSEIGLIQEQENSAIAQQKAQMSTPMDPILQPVPAAPGR</sequence>
<protein>
    <recommendedName>
        <fullName evidence="5">Lipoprotein</fullName>
    </recommendedName>
</protein>
<keyword evidence="4" id="KW-1185">Reference proteome</keyword>
<evidence type="ECO:0000256" key="2">
    <source>
        <dbReference type="SAM" id="SignalP"/>
    </source>
</evidence>
<feature type="region of interest" description="Disordered" evidence="1">
    <location>
        <begin position="123"/>
        <end position="147"/>
    </location>
</feature>
<reference evidence="3 4" key="1">
    <citation type="submission" date="2020-08" db="EMBL/GenBank/DDBJ databases">
        <title>Genomic Encyclopedia of Type Strains, Phase IV (KMG-IV): sequencing the most valuable type-strain genomes for metagenomic binning, comparative biology and taxonomic classification.</title>
        <authorList>
            <person name="Goeker M."/>
        </authorList>
    </citation>
    <scope>NUCLEOTIDE SEQUENCE [LARGE SCALE GENOMIC DNA]</scope>
    <source>
        <strain evidence="3 4">DSM 4491</strain>
    </source>
</reference>
<keyword evidence="2" id="KW-0732">Signal</keyword>
<evidence type="ECO:0008006" key="5">
    <source>
        <dbReference type="Google" id="ProtNLM"/>
    </source>
</evidence>
<feature type="compositionally biased region" description="Polar residues" evidence="1">
    <location>
        <begin position="123"/>
        <end position="132"/>
    </location>
</feature>
<gene>
    <name evidence="3" type="ORF">HNR55_000613</name>
</gene>